<dbReference type="PROSITE" id="PS50887">
    <property type="entry name" value="GGDEF"/>
    <property type="match status" value="1"/>
</dbReference>
<comment type="caution">
    <text evidence="9">The sequence shown here is derived from an EMBL/GenBank/DDBJ whole genome shotgun (WGS) entry which is preliminary data.</text>
</comment>
<dbReference type="OrthoDB" id="9762141at2"/>
<dbReference type="InterPro" id="IPR043128">
    <property type="entry name" value="Rev_trsase/Diguanyl_cyclase"/>
</dbReference>
<evidence type="ECO:0000256" key="1">
    <source>
        <dbReference type="ARBA" id="ARBA00004651"/>
    </source>
</evidence>
<dbReference type="EMBL" id="SWOV01000006">
    <property type="protein sequence ID" value="NFF87033.1"/>
    <property type="molecule type" value="Genomic_DNA"/>
</dbReference>
<sequence>MNNKFKSNIFAYIIPITVIVMLIAIGFSVCIIEVKEVISKGNKSVIVKASENNSMFINYKLNDNIQYMKHISGIFNGLNDFSKEDVMEFLNLEEKEDFLITGIITSDGILNCTDGSINDINNKDYFKKWKKTNEDIITIDNDLKSGEKVFIYVTSLFHDDKIQGALYGTLSFKDIEKLFISNSKFYQQVETYILDREGNILIGSGDLFNILKDNNIFSYNDLDDIEMLKDDLTNNRDGAVFITLDKNKYILSYSKISDLKDYYVLSLIDASNINEKQYHITFLMNILASFVILIFLILLIYLNSYRNRKEKLIKDIAFVDDITGGKTLTKFKMDIRDVLVENMNSSYALVEFDIVRFKIINDIWGYKTGDFLLKHISDILKNKLLYKEMFCRVRDDLFILLLKYKDENDLIDRINVLDNSMRFFDNGTKEVPNFSLSYGIYVIDGTEEDINKMIDNVAFARETSKSDCNEVIGFYDIGLQSKLIKQKQIEDVMYSALANRQFELYLQPKYDIKLESCVGAEALVRWNNPEKGLISPMDFIPLFEKNGFIVNLDMFIFEEVCSKINEWKKNNIQLIPISVNISRINLKNVDYFIKNISEIFNKYDINPNLIEIEITESAIFNHYDNMLEALLRLKAMGFSISLDDFGTGLSSLNILKDLPIDTIKLDREFLNSKDSSKKGEIVIANIVRMVKELDLNVICEGVETYEQAEFLSEVGCNNAQGYLYARPMPVKDFEEKELTLVVIQDVILKKP</sequence>
<dbReference type="Proteomes" id="UP000473681">
    <property type="component" value="Unassembled WGS sequence"/>
</dbReference>
<dbReference type="SUPFAM" id="SSF141868">
    <property type="entry name" value="EAL domain-like"/>
    <property type="match status" value="1"/>
</dbReference>
<dbReference type="InterPro" id="IPR001633">
    <property type="entry name" value="EAL_dom"/>
</dbReference>
<evidence type="ECO:0000256" key="4">
    <source>
        <dbReference type="ARBA" id="ARBA00022989"/>
    </source>
</evidence>
<evidence type="ECO:0000313" key="11">
    <source>
        <dbReference type="Proteomes" id="UP000473681"/>
    </source>
</evidence>
<keyword evidence="4 6" id="KW-1133">Transmembrane helix</keyword>
<dbReference type="InterPro" id="IPR000160">
    <property type="entry name" value="GGDEF_dom"/>
</dbReference>
<evidence type="ECO:0000259" key="7">
    <source>
        <dbReference type="PROSITE" id="PS50883"/>
    </source>
</evidence>
<feature type="domain" description="EAL" evidence="7">
    <location>
        <begin position="486"/>
        <end position="741"/>
    </location>
</feature>
<dbReference type="InterPro" id="IPR029787">
    <property type="entry name" value="Nucleotide_cyclase"/>
</dbReference>
<dbReference type="InterPro" id="IPR035919">
    <property type="entry name" value="EAL_sf"/>
</dbReference>
<evidence type="ECO:0000313" key="9">
    <source>
        <dbReference type="EMBL" id="NFF87033.1"/>
    </source>
</evidence>
<evidence type="ECO:0000256" key="6">
    <source>
        <dbReference type="SAM" id="Phobius"/>
    </source>
</evidence>
<feature type="domain" description="GGDEF" evidence="8">
    <location>
        <begin position="345"/>
        <end position="477"/>
    </location>
</feature>
<accession>A0A0L9YCC4</accession>
<proteinExistence type="predicted"/>
<dbReference type="PANTHER" id="PTHR33121:SF71">
    <property type="entry name" value="OXYGEN SENSOR PROTEIN DOSP"/>
    <property type="match status" value="1"/>
</dbReference>
<dbReference type="InterPro" id="IPR033479">
    <property type="entry name" value="dCache_1"/>
</dbReference>
<evidence type="ECO:0000256" key="5">
    <source>
        <dbReference type="ARBA" id="ARBA00023136"/>
    </source>
</evidence>
<dbReference type="Proteomes" id="UP000476820">
    <property type="component" value="Unassembled WGS sequence"/>
</dbReference>
<gene>
    <name evidence="9" type="ORF">FC774_03880</name>
    <name evidence="10" type="ORF">FDB51_09890</name>
</gene>
<comment type="subcellular location">
    <subcellularLocation>
        <location evidence="1">Cell membrane</location>
        <topology evidence="1">Multi-pass membrane protein</topology>
    </subcellularLocation>
</comment>
<keyword evidence="5 6" id="KW-0472">Membrane</keyword>
<reference evidence="11 12" key="1">
    <citation type="submission" date="2019-04" db="EMBL/GenBank/DDBJ databases">
        <title>Genome sequencing of Clostridium botulinum Groups I-IV and Clostridium butyricum.</title>
        <authorList>
            <person name="Brunt J."/>
            <person name="Van Vliet A.H.M."/>
            <person name="Stringer S.C."/>
            <person name="Carter A.T."/>
            <person name="Peck M.W."/>
        </authorList>
    </citation>
    <scope>NUCLEOTIDE SEQUENCE [LARGE SCALE GENOMIC DNA]</scope>
    <source>
        <strain evidence="9 12">1605</strain>
        <strain evidence="10 11">CB-K-33E</strain>
    </source>
</reference>
<dbReference type="SUPFAM" id="SSF55073">
    <property type="entry name" value="Nucleotide cyclase"/>
    <property type="match status" value="1"/>
</dbReference>
<dbReference type="Gene3D" id="3.30.70.270">
    <property type="match status" value="1"/>
</dbReference>
<dbReference type="RefSeq" id="WP_053341740.1">
    <property type="nucleotide sequence ID" value="NZ_LFPA01000120.1"/>
</dbReference>
<evidence type="ECO:0000259" key="8">
    <source>
        <dbReference type="PROSITE" id="PS50887"/>
    </source>
</evidence>
<keyword evidence="2" id="KW-1003">Cell membrane</keyword>
<feature type="transmembrane region" description="Helical" evidence="6">
    <location>
        <begin position="12"/>
        <end position="34"/>
    </location>
</feature>
<dbReference type="PROSITE" id="PS50883">
    <property type="entry name" value="EAL"/>
    <property type="match status" value="1"/>
</dbReference>
<dbReference type="Pfam" id="PF00990">
    <property type="entry name" value="GGDEF"/>
    <property type="match status" value="1"/>
</dbReference>
<evidence type="ECO:0000313" key="12">
    <source>
        <dbReference type="Proteomes" id="UP000476820"/>
    </source>
</evidence>
<dbReference type="EMBL" id="SWVK01000012">
    <property type="protein sequence ID" value="NFN35426.1"/>
    <property type="molecule type" value="Genomic_DNA"/>
</dbReference>
<evidence type="ECO:0000313" key="10">
    <source>
        <dbReference type="EMBL" id="NFN35426.1"/>
    </source>
</evidence>
<dbReference type="InterPro" id="IPR050706">
    <property type="entry name" value="Cyclic-di-GMP_PDE-like"/>
</dbReference>
<organism evidence="9 12">
    <name type="scientific">Clostridium botulinum</name>
    <dbReference type="NCBI Taxonomy" id="1491"/>
    <lineage>
        <taxon>Bacteria</taxon>
        <taxon>Bacillati</taxon>
        <taxon>Bacillota</taxon>
        <taxon>Clostridia</taxon>
        <taxon>Eubacteriales</taxon>
        <taxon>Clostridiaceae</taxon>
        <taxon>Clostridium</taxon>
    </lineage>
</organism>
<evidence type="ECO:0000256" key="3">
    <source>
        <dbReference type="ARBA" id="ARBA00022692"/>
    </source>
</evidence>
<dbReference type="GO" id="GO:0071111">
    <property type="term" value="F:cyclic-guanylate-specific phosphodiesterase activity"/>
    <property type="evidence" value="ECO:0007669"/>
    <property type="project" value="InterPro"/>
</dbReference>
<dbReference type="SMART" id="SM00267">
    <property type="entry name" value="GGDEF"/>
    <property type="match status" value="1"/>
</dbReference>
<keyword evidence="3 6" id="KW-0812">Transmembrane</keyword>
<dbReference type="AlphaFoldDB" id="A0A0L9YCC4"/>
<dbReference type="GO" id="GO:0005886">
    <property type="term" value="C:plasma membrane"/>
    <property type="evidence" value="ECO:0007669"/>
    <property type="project" value="UniProtKB-SubCell"/>
</dbReference>
<feature type="transmembrane region" description="Helical" evidence="6">
    <location>
        <begin position="282"/>
        <end position="302"/>
    </location>
</feature>
<dbReference type="Pfam" id="PF00563">
    <property type="entry name" value="EAL"/>
    <property type="match status" value="1"/>
</dbReference>
<dbReference type="Gene3D" id="3.30.450.20">
    <property type="entry name" value="PAS domain"/>
    <property type="match status" value="1"/>
</dbReference>
<name>A0A0L9YCC4_CLOBO</name>
<dbReference type="PANTHER" id="PTHR33121">
    <property type="entry name" value="CYCLIC DI-GMP PHOSPHODIESTERASE PDEF"/>
    <property type="match status" value="1"/>
</dbReference>
<dbReference type="SMART" id="SM00052">
    <property type="entry name" value="EAL"/>
    <property type="match status" value="1"/>
</dbReference>
<dbReference type="NCBIfam" id="TIGR00254">
    <property type="entry name" value="GGDEF"/>
    <property type="match status" value="1"/>
</dbReference>
<protein>
    <submittedName>
        <fullName evidence="9">GGDEF domain-containing protein</fullName>
    </submittedName>
</protein>
<evidence type="ECO:0000256" key="2">
    <source>
        <dbReference type="ARBA" id="ARBA00022475"/>
    </source>
</evidence>
<dbReference type="Pfam" id="PF02743">
    <property type="entry name" value="dCache_1"/>
    <property type="match status" value="1"/>
</dbReference>
<dbReference type="Gene3D" id="3.20.20.450">
    <property type="entry name" value="EAL domain"/>
    <property type="match status" value="1"/>
</dbReference>
<dbReference type="CDD" id="cd01948">
    <property type="entry name" value="EAL"/>
    <property type="match status" value="1"/>
</dbReference>